<reference evidence="3" key="1">
    <citation type="submission" date="2016-10" db="EMBL/GenBank/DDBJ databases">
        <authorList>
            <person name="Varghese N."/>
            <person name="Submissions S."/>
        </authorList>
    </citation>
    <scope>NUCLEOTIDE SEQUENCE [LARGE SCALE GENOMIC DNA]</scope>
    <source>
        <strain evidence="3">CGMCC 1.6854</strain>
    </source>
</reference>
<sequence length="46" mass="5138">MAKNEKIRKQNAEQRKGKADIPKGTFADPIANQGDIAEIKNNKDNQ</sequence>
<evidence type="ECO:0000256" key="1">
    <source>
        <dbReference type="SAM" id="MobiDB-lite"/>
    </source>
</evidence>
<name>A0A1G9TAL4_9BACL</name>
<dbReference type="AlphaFoldDB" id="A0A1G9TAL4"/>
<dbReference type="Proteomes" id="UP000199544">
    <property type="component" value="Unassembled WGS sequence"/>
</dbReference>
<organism evidence="2 3">
    <name type="scientific">Fictibacillus solisalsi</name>
    <dbReference type="NCBI Taxonomy" id="459525"/>
    <lineage>
        <taxon>Bacteria</taxon>
        <taxon>Bacillati</taxon>
        <taxon>Bacillota</taxon>
        <taxon>Bacilli</taxon>
        <taxon>Bacillales</taxon>
        <taxon>Fictibacillaceae</taxon>
        <taxon>Fictibacillus</taxon>
    </lineage>
</organism>
<accession>A0A1G9TAL4</accession>
<gene>
    <name evidence="2" type="ORF">SAMN04488137_0172</name>
</gene>
<protein>
    <recommendedName>
        <fullName evidence="4">YpzI-like protein</fullName>
    </recommendedName>
</protein>
<dbReference type="RefSeq" id="WP_170834175.1">
    <property type="nucleotide sequence ID" value="NZ_FNHW01000001.1"/>
</dbReference>
<feature type="compositionally biased region" description="Basic and acidic residues" evidence="1">
    <location>
        <begin position="37"/>
        <end position="46"/>
    </location>
</feature>
<dbReference type="STRING" id="459525.SAMN04488137_0172"/>
<evidence type="ECO:0000313" key="2">
    <source>
        <dbReference type="EMBL" id="SDM44686.1"/>
    </source>
</evidence>
<keyword evidence="3" id="KW-1185">Reference proteome</keyword>
<feature type="region of interest" description="Disordered" evidence="1">
    <location>
        <begin position="1"/>
        <end position="46"/>
    </location>
</feature>
<evidence type="ECO:0000313" key="3">
    <source>
        <dbReference type="Proteomes" id="UP000199544"/>
    </source>
</evidence>
<proteinExistence type="predicted"/>
<feature type="compositionally biased region" description="Basic and acidic residues" evidence="1">
    <location>
        <begin position="1"/>
        <end position="21"/>
    </location>
</feature>
<dbReference type="EMBL" id="FNHW01000001">
    <property type="protein sequence ID" value="SDM44686.1"/>
    <property type="molecule type" value="Genomic_DNA"/>
</dbReference>
<evidence type="ECO:0008006" key="4">
    <source>
        <dbReference type="Google" id="ProtNLM"/>
    </source>
</evidence>